<evidence type="ECO:0000256" key="1">
    <source>
        <dbReference type="ARBA" id="ARBA00006768"/>
    </source>
</evidence>
<feature type="binding site" evidence="5">
    <location>
        <begin position="364"/>
        <end position="365"/>
    </location>
    <ligand>
        <name>substrate</name>
    </ligand>
</feature>
<protein>
    <submittedName>
        <fullName evidence="9">Glycosyl hydrolase family 65 central catalytic domain protein</fullName>
    </submittedName>
</protein>
<dbReference type="SUPFAM" id="SSF48208">
    <property type="entry name" value="Six-hairpin glycosidases"/>
    <property type="match status" value="1"/>
</dbReference>
<reference evidence="9 10" key="1">
    <citation type="journal article" date="2015" name="Genome Announc.">
        <title>Expanding the biotechnology potential of lactobacilli through comparative genomics of 213 strains and associated genera.</title>
        <authorList>
            <person name="Sun Z."/>
            <person name="Harris H.M."/>
            <person name="McCann A."/>
            <person name="Guo C."/>
            <person name="Argimon S."/>
            <person name="Zhang W."/>
            <person name="Yang X."/>
            <person name="Jeffery I.B."/>
            <person name="Cooney J.C."/>
            <person name="Kagawa T.F."/>
            <person name="Liu W."/>
            <person name="Song Y."/>
            <person name="Salvetti E."/>
            <person name="Wrobel A."/>
            <person name="Rasinkangas P."/>
            <person name="Parkhill J."/>
            <person name="Rea M.C."/>
            <person name="O'Sullivan O."/>
            <person name="Ritari J."/>
            <person name="Douillard F.P."/>
            <person name="Paul Ross R."/>
            <person name="Yang R."/>
            <person name="Briner A.E."/>
            <person name="Felis G.E."/>
            <person name="de Vos W.M."/>
            <person name="Barrangou R."/>
            <person name="Klaenhammer T.R."/>
            <person name="Caufield P.W."/>
            <person name="Cui Y."/>
            <person name="Zhang H."/>
            <person name="O'Toole P.W."/>
        </authorList>
    </citation>
    <scope>NUCLEOTIDE SEQUENCE [LARGE SCALE GENOMIC DNA]</scope>
    <source>
        <strain evidence="9 10">DSM 18390</strain>
    </source>
</reference>
<dbReference type="InterPro" id="IPR037018">
    <property type="entry name" value="GH65_N"/>
</dbReference>
<gene>
    <name evidence="9" type="ORF">FD47_GL001860</name>
</gene>
<dbReference type="PANTHER" id="PTHR11051:SF8">
    <property type="entry name" value="PROTEIN-GLUCOSYLGALACTOSYLHYDROXYLYSINE GLUCOSIDASE"/>
    <property type="match status" value="1"/>
</dbReference>
<comment type="caution">
    <text evidence="9">The sequence shown here is derived from an EMBL/GenBank/DDBJ whole genome shotgun (WGS) entry which is preliminary data.</text>
</comment>
<sequence>MRIEQSPEFQIHLQNLRSKEPLFLETIYNVGNGHLGVRDSNPLQGNNPDYIGSPGLFINGFFDYNNVSYGEKYTGYPENDQVINRLLDPRYIRIKVANEDSATDHFVVDIVDKNLDMQTGLLHEMFSVTTPENRNFNLVVESFASLSKQNVYGIRYSIIPTNFDEDVEIIKLHNYVNQMTHQQNEDMRVSQSVGQMQLDFIPDNGQPSYLVTTFRSQQGIILTFQANENYAPDPKIDYFKDDNNQYGYRSKYFAKRGSQKNFEFLFAIGNIHPLVNARMYADQYLSSLNNYIRDTTFESELLASAQVWQTFWLHSDVQIDGDPRSQLCLRFNLFELNQSAGRDEKTSIPAKGLTGNGYGGHFFWDTEIFMLPFFIYTQPDLARKLLMFRYHTLHVAQQQASEFGLSKGAMYAWRTINGYESSSYWLAGMAQFHINADIAFAVDQYYTITGDEAFFQNYGYEIIVETARFWMQYGNFATINGKKQFVINRVTGPDEYSALVNNNYFTNLMAQYNIRLAVKYAHAFKGVDDVLSHLNLSEAEVTKMQEAADLMYLPYNKEKNVKIQYQGFEQLPDMHIDQIDQSQFPLLLHYHPLMLYRYRVNKQADTIMADILFPKGNTLEQLQADYDFYEPITTHDSSLSKAMYAIAASRAGRKKQAYNFFTQAVRTDLMDLHHNTQNGIHAGSLGAAWEGVVYGFAGVVNNAKHFSLEPKLPAAWNMIRFKLRLRRTEVLFTIYQNEVQVELMHGKACEIYVYDKKVAVDSSHPKESCRYEVR</sequence>
<evidence type="ECO:0000256" key="2">
    <source>
        <dbReference type="ARBA" id="ARBA00022676"/>
    </source>
</evidence>
<keyword evidence="2" id="KW-0328">Glycosyltransferase</keyword>
<evidence type="ECO:0000259" key="6">
    <source>
        <dbReference type="Pfam" id="PF03632"/>
    </source>
</evidence>
<dbReference type="Gene3D" id="2.70.98.40">
    <property type="entry name" value="Glycoside hydrolase, family 65, N-terminal domain"/>
    <property type="match status" value="1"/>
</dbReference>
<dbReference type="GO" id="GO:0016757">
    <property type="term" value="F:glycosyltransferase activity"/>
    <property type="evidence" value="ECO:0007669"/>
    <property type="project" value="UniProtKB-KW"/>
</dbReference>
<dbReference type="InterPro" id="IPR012341">
    <property type="entry name" value="6hp_glycosidase-like_sf"/>
</dbReference>
<dbReference type="InterPro" id="IPR017045">
    <property type="entry name" value="Malt_Pase/Glycosyl_Hdrlase"/>
</dbReference>
<evidence type="ECO:0000259" key="7">
    <source>
        <dbReference type="Pfam" id="PF03633"/>
    </source>
</evidence>
<evidence type="ECO:0000256" key="4">
    <source>
        <dbReference type="PIRSR" id="PIRSR036289-50"/>
    </source>
</evidence>
<feature type="active site" description="Proton donor" evidence="4">
    <location>
        <position position="495"/>
    </location>
</feature>
<evidence type="ECO:0000313" key="10">
    <source>
        <dbReference type="Proteomes" id="UP000051010"/>
    </source>
</evidence>
<dbReference type="SUPFAM" id="SSF74650">
    <property type="entry name" value="Galactose mutarotase-like"/>
    <property type="match status" value="1"/>
</dbReference>
<organism evidence="9 10">
    <name type="scientific">Lentilactobacillus parafarraginis DSM 18390 = JCM 14109</name>
    <dbReference type="NCBI Taxonomy" id="1423786"/>
    <lineage>
        <taxon>Bacteria</taxon>
        <taxon>Bacillati</taxon>
        <taxon>Bacillota</taxon>
        <taxon>Bacilli</taxon>
        <taxon>Lactobacillales</taxon>
        <taxon>Lactobacillaceae</taxon>
        <taxon>Lentilactobacillus</taxon>
    </lineage>
</organism>
<feature type="binding site" evidence="5">
    <location>
        <begin position="602"/>
        <end position="603"/>
    </location>
    <ligand>
        <name>substrate</name>
    </ligand>
</feature>
<dbReference type="InterPro" id="IPR005195">
    <property type="entry name" value="Glyco_hydro_65_M"/>
</dbReference>
<dbReference type="InterPro" id="IPR005194">
    <property type="entry name" value="Glyco_hydro_65_C"/>
</dbReference>
<dbReference type="InterPro" id="IPR005196">
    <property type="entry name" value="Glyco_hydro_65_N"/>
</dbReference>
<evidence type="ECO:0000313" key="9">
    <source>
        <dbReference type="EMBL" id="KRM42440.1"/>
    </source>
</evidence>
<feature type="domain" description="Glycoside hydrolase family 65 C-terminal" evidence="7">
    <location>
        <begin position="706"/>
        <end position="760"/>
    </location>
</feature>
<evidence type="ECO:0000256" key="3">
    <source>
        <dbReference type="ARBA" id="ARBA00022679"/>
    </source>
</evidence>
<name>A0A0R1YIW1_9LACO</name>
<dbReference type="Gene3D" id="1.50.10.10">
    <property type="match status" value="1"/>
</dbReference>
<dbReference type="Gene3D" id="2.60.420.10">
    <property type="entry name" value="Maltose phosphorylase, domain 3"/>
    <property type="match status" value="1"/>
</dbReference>
<dbReference type="AlphaFoldDB" id="A0A0R1YIW1"/>
<feature type="domain" description="Glycoside hydrolase family 65 N-terminal" evidence="8">
    <location>
        <begin position="25"/>
        <end position="179"/>
    </location>
</feature>
<dbReference type="Proteomes" id="UP000051010">
    <property type="component" value="Unassembled WGS sequence"/>
</dbReference>
<dbReference type="InterPro" id="IPR011013">
    <property type="entry name" value="Gal_mutarotase_sf_dom"/>
</dbReference>
<accession>A0A0R1YIW1</accession>
<dbReference type="RefSeq" id="WP_054735358.1">
    <property type="nucleotide sequence ID" value="NZ_AZFZ01000041.1"/>
</dbReference>
<dbReference type="PIRSF" id="PIRSF036289">
    <property type="entry name" value="Glycosyl_hydrolase_malt_phosph"/>
    <property type="match status" value="1"/>
</dbReference>
<dbReference type="PATRIC" id="fig|1423786.4.peg.1965"/>
<dbReference type="InterPro" id="IPR008928">
    <property type="entry name" value="6-hairpin_glycosidase_sf"/>
</dbReference>
<keyword evidence="3" id="KW-0808">Transferase</keyword>
<evidence type="ECO:0000256" key="5">
    <source>
        <dbReference type="PIRSR" id="PIRSR036289-51"/>
    </source>
</evidence>
<dbReference type="Pfam" id="PF03636">
    <property type="entry name" value="Glyco_hydro_65N"/>
    <property type="match status" value="1"/>
</dbReference>
<comment type="similarity">
    <text evidence="1">Belongs to the glycosyl hydrolase 65 family.</text>
</comment>
<dbReference type="EMBL" id="AZFZ01000041">
    <property type="protein sequence ID" value="KRM42440.1"/>
    <property type="molecule type" value="Genomic_DNA"/>
</dbReference>
<keyword evidence="9" id="KW-0378">Hydrolase</keyword>
<dbReference type="Pfam" id="PF03632">
    <property type="entry name" value="Glyco_hydro_65m"/>
    <property type="match status" value="1"/>
</dbReference>
<dbReference type="PANTHER" id="PTHR11051">
    <property type="entry name" value="GLYCOSYL HYDROLASE-RELATED"/>
    <property type="match status" value="1"/>
</dbReference>
<dbReference type="Pfam" id="PF03633">
    <property type="entry name" value="Glyco_hydro_65C"/>
    <property type="match status" value="1"/>
</dbReference>
<dbReference type="GO" id="GO:0005975">
    <property type="term" value="P:carbohydrate metabolic process"/>
    <property type="evidence" value="ECO:0007669"/>
    <property type="project" value="InterPro"/>
</dbReference>
<dbReference type="GO" id="GO:0030246">
    <property type="term" value="F:carbohydrate binding"/>
    <property type="evidence" value="ECO:0007669"/>
    <property type="project" value="InterPro"/>
</dbReference>
<dbReference type="GO" id="GO:0004553">
    <property type="term" value="F:hydrolase activity, hydrolyzing O-glycosyl compounds"/>
    <property type="evidence" value="ECO:0007669"/>
    <property type="project" value="TreeGrafter"/>
</dbReference>
<feature type="domain" description="Glycoside hydrolase family 65 central catalytic" evidence="6">
    <location>
        <begin position="330"/>
        <end position="690"/>
    </location>
</feature>
<proteinExistence type="inferred from homology"/>
<evidence type="ECO:0000259" key="8">
    <source>
        <dbReference type="Pfam" id="PF03636"/>
    </source>
</evidence>